<protein>
    <submittedName>
        <fullName evidence="8">Type II toxin-antitoxin system HicA family toxin</fullName>
    </submittedName>
</protein>
<dbReference type="Gene3D" id="3.30.920.30">
    <property type="entry name" value="Hypothetical protein"/>
    <property type="match status" value="1"/>
</dbReference>
<name>A0A3R9EWQ1_ACIJO</name>
<keyword evidence="2" id="KW-1277">Toxin-antitoxin system</keyword>
<keyword evidence="6" id="KW-0694">RNA-binding</keyword>
<dbReference type="GO" id="GO:0004519">
    <property type="term" value="F:endonuclease activity"/>
    <property type="evidence" value="ECO:0007669"/>
    <property type="project" value="UniProtKB-KW"/>
</dbReference>
<evidence type="ECO:0000313" key="9">
    <source>
        <dbReference type="Proteomes" id="UP000277537"/>
    </source>
</evidence>
<evidence type="ECO:0000256" key="1">
    <source>
        <dbReference type="ARBA" id="ARBA00006620"/>
    </source>
</evidence>
<evidence type="ECO:0000256" key="7">
    <source>
        <dbReference type="ARBA" id="ARBA00023016"/>
    </source>
</evidence>
<dbReference type="Pfam" id="PF07927">
    <property type="entry name" value="HicA_toxin"/>
    <property type="match status" value="1"/>
</dbReference>
<sequence length="84" mass="9417">MHSIKIISLLKSLGWICVRQTGSHNHFKHPGIKGLVTIPHPVQTLPKGTLKSIIRQAQIKIPLDMLMSKKGHTIDITTYCDRPV</sequence>
<keyword evidence="5" id="KW-0378">Hydrolase</keyword>
<evidence type="ECO:0000256" key="2">
    <source>
        <dbReference type="ARBA" id="ARBA00022649"/>
    </source>
</evidence>
<dbReference type="AlphaFoldDB" id="A0A3R9EWQ1"/>
<accession>A0A3R9EWQ1</accession>
<evidence type="ECO:0000256" key="3">
    <source>
        <dbReference type="ARBA" id="ARBA00022722"/>
    </source>
</evidence>
<evidence type="ECO:0000256" key="5">
    <source>
        <dbReference type="ARBA" id="ARBA00022801"/>
    </source>
</evidence>
<keyword evidence="4" id="KW-0255">Endonuclease</keyword>
<keyword evidence="7" id="KW-0346">Stress response</keyword>
<dbReference type="InterPro" id="IPR012933">
    <property type="entry name" value="HicA_mRNA_interferase"/>
</dbReference>
<evidence type="ECO:0000256" key="6">
    <source>
        <dbReference type="ARBA" id="ARBA00022884"/>
    </source>
</evidence>
<proteinExistence type="inferred from homology"/>
<dbReference type="EMBL" id="RHXE01000070">
    <property type="protein sequence ID" value="RSE17418.1"/>
    <property type="molecule type" value="Genomic_DNA"/>
</dbReference>
<keyword evidence="3" id="KW-0540">Nuclease</keyword>
<dbReference type="SUPFAM" id="SSF54786">
    <property type="entry name" value="YcfA/nrd intein domain"/>
    <property type="match status" value="1"/>
</dbReference>
<evidence type="ECO:0000256" key="4">
    <source>
        <dbReference type="ARBA" id="ARBA00022759"/>
    </source>
</evidence>
<evidence type="ECO:0000313" key="8">
    <source>
        <dbReference type="EMBL" id="RSE17418.1"/>
    </source>
</evidence>
<comment type="similarity">
    <text evidence="1">Belongs to the HicA mRNA interferase family.</text>
</comment>
<dbReference type="InterPro" id="IPR038570">
    <property type="entry name" value="HicA_sf"/>
</dbReference>
<dbReference type="Proteomes" id="UP000277537">
    <property type="component" value="Unassembled WGS sequence"/>
</dbReference>
<dbReference type="GO" id="GO:0003729">
    <property type="term" value="F:mRNA binding"/>
    <property type="evidence" value="ECO:0007669"/>
    <property type="project" value="InterPro"/>
</dbReference>
<gene>
    <name evidence="8" type="ORF">EGT73_17090</name>
</gene>
<dbReference type="GO" id="GO:0016787">
    <property type="term" value="F:hydrolase activity"/>
    <property type="evidence" value="ECO:0007669"/>
    <property type="project" value="UniProtKB-KW"/>
</dbReference>
<comment type="caution">
    <text evidence="8">The sequence shown here is derived from an EMBL/GenBank/DDBJ whole genome shotgun (WGS) entry which is preliminary data.</text>
</comment>
<reference evidence="8 9" key="1">
    <citation type="submission" date="2018-10" db="EMBL/GenBank/DDBJ databases">
        <title>Transmission dynamics of multidrug resistant bacteria on intensive care unit surfaces.</title>
        <authorList>
            <person name="D'Souza A.W."/>
            <person name="Potter R.F."/>
            <person name="Wallace M."/>
            <person name="Shupe A."/>
            <person name="Patel S."/>
            <person name="Sun S."/>
            <person name="Gul D."/>
            <person name="Kwon J.H."/>
            <person name="Andleeb S."/>
            <person name="Burnham C.-A.D."/>
            <person name="Dantas G."/>
        </authorList>
    </citation>
    <scope>NUCLEOTIDE SEQUENCE [LARGE SCALE GENOMIC DNA]</scope>
    <source>
        <strain evidence="8 9">AJ_385</strain>
    </source>
</reference>
<organism evidence="8 9">
    <name type="scientific">Acinetobacter johnsonii</name>
    <dbReference type="NCBI Taxonomy" id="40214"/>
    <lineage>
        <taxon>Bacteria</taxon>
        <taxon>Pseudomonadati</taxon>
        <taxon>Pseudomonadota</taxon>
        <taxon>Gammaproteobacteria</taxon>
        <taxon>Moraxellales</taxon>
        <taxon>Moraxellaceae</taxon>
        <taxon>Acinetobacter</taxon>
    </lineage>
</organism>